<proteinExistence type="predicted"/>
<name>A0A2S2DY56_9BACT</name>
<dbReference type="Proteomes" id="UP000245468">
    <property type="component" value="Chromosome"/>
</dbReference>
<keyword evidence="3" id="KW-1185">Reference proteome</keyword>
<dbReference type="RefSeq" id="WP_109324439.1">
    <property type="nucleotide sequence ID" value="NZ_CP029346.1"/>
</dbReference>
<evidence type="ECO:0000313" key="3">
    <source>
        <dbReference type="Proteomes" id="UP000245468"/>
    </source>
</evidence>
<accession>A0A2S2DY56</accession>
<feature type="domain" description="DUF4296" evidence="1">
    <location>
        <begin position="22"/>
        <end position="104"/>
    </location>
</feature>
<organism evidence="2 3">
    <name type="scientific">Aquirufa nivalisilvae</name>
    <dbReference type="NCBI Taxonomy" id="2516557"/>
    <lineage>
        <taxon>Bacteria</taxon>
        <taxon>Pseudomonadati</taxon>
        <taxon>Bacteroidota</taxon>
        <taxon>Cytophagia</taxon>
        <taxon>Cytophagales</taxon>
        <taxon>Flectobacillaceae</taxon>
        <taxon>Aquirufa</taxon>
    </lineage>
</organism>
<dbReference type="EMBL" id="CP029346">
    <property type="protein sequence ID" value="AWL10286.1"/>
    <property type="molecule type" value="Genomic_DNA"/>
</dbReference>
<sequence>MRKIYFLLCLGFLACRESSSSKIIEEDKLAEILVDIHIEESKVSNMHFGSIDSSILAYNYQEKRIFKKYGVDSLQFANNFDRYVQEPKDFLRLYDKVNGIMEKRFKKPETSHR</sequence>
<reference evidence="3" key="1">
    <citation type="submission" date="2018-05" db="EMBL/GenBank/DDBJ databases">
        <title>Pseudarcicella sp. HME7025 Genome sequencing and assembly.</title>
        <authorList>
            <person name="Kim H."/>
            <person name="Kang H."/>
            <person name="Joh K."/>
        </authorList>
    </citation>
    <scope>NUCLEOTIDE SEQUENCE [LARGE SCALE GENOMIC DNA]</scope>
    <source>
        <strain evidence="3">HME7025</strain>
    </source>
</reference>
<dbReference type="AlphaFoldDB" id="A0A2S2DY56"/>
<dbReference type="Pfam" id="PF14129">
    <property type="entry name" value="DUF4296"/>
    <property type="match status" value="1"/>
</dbReference>
<evidence type="ECO:0000313" key="2">
    <source>
        <dbReference type="EMBL" id="AWL10286.1"/>
    </source>
</evidence>
<protein>
    <recommendedName>
        <fullName evidence="1">DUF4296 domain-containing protein</fullName>
    </recommendedName>
</protein>
<dbReference type="KEGG" id="psez:HME7025_02445"/>
<dbReference type="PROSITE" id="PS51257">
    <property type="entry name" value="PROKAR_LIPOPROTEIN"/>
    <property type="match status" value="1"/>
</dbReference>
<evidence type="ECO:0000259" key="1">
    <source>
        <dbReference type="Pfam" id="PF14129"/>
    </source>
</evidence>
<dbReference type="OrthoDB" id="981921at2"/>
<gene>
    <name evidence="2" type="ORF">HME7025_02445</name>
</gene>
<dbReference type="InterPro" id="IPR025381">
    <property type="entry name" value="DUF4296"/>
</dbReference>